<protein>
    <submittedName>
        <fullName evidence="5">DUF4349 domain-containing protein</fullName>
    </submittedName>
</protein>
<feature type="signal peptide" evidence="3">
    <location>
        <begin position="1"/>
        <end position="21"/>
    </location>
</feature>
<evidence type="ECO:0000256" key="2">
    <source>
        <dbReference type="SAM" id="Phobius"/>
    </source>
</evidence>
<keyword evidence="2" id="KW-0812">Transmembrane</keyword>
<dbReference type="Proteomes" id="UP000774935">
    <property type="component" value="Unassembled WGS sequence"/>
</dbReference>
<reference evidence="5 6" key="1">
    <citation type="submission" date="2021-07" db="EMBL/GenBank/DDBJ databases">
        <authorList>
            <person name="Kim M.K."/>
        </authorList>
    </citation>
    <scope>NUCLEOTIDE SEQUENCE [LARGE SCALE GENOMIC DNA]</scope>
    <source>
        <strain evidence="5 6">HLY7-15</strain>
    </source>
</reference>
<keyword evidence="1" id="KW-0175">Coiled coil</keyword>
<evidence type="ECO:0000259" key="4">
    <source>
        <dbReference type="Pfam" id="PF14257"/>
    </source>
</evidence>
<gene>
    <name evidence="5" type="ORF">KYK27_09950</name>
</gene>
<keyword evidence="3" id="KW-0732">Signal</keyword>
<comment type="caution">
    <text evidence="5">The sequence shown here is derived from an EMBL/GenBank/DDBJ whole genome shotgun (WGS) entry which is preliminary data.</text>
</comment>
<evidence type="ECO:0000256" key="3">
    <source>
        <dbReference type="SAM" id="SignalP"/>
    </source>
</evidence>
<dbReference type="InterPro" id="IPR025645">
    <property type="entry name" value="DUF4349"/>
</dbReference>
<organism evidence="5 6">
    <name type="scientific">Pontibacter populi</name>
    <dbReference type="NCBI Taxonomy" id="890055"/>
    <lineage>
        <taxon>Bacteria</taxon>
        <taxon>Pseudomonadati</taxon>
        <taxon>Bacteroidota</taxon>
        <taxon>Cytophagia</taxon>
        <taxon>Cytophagales</taxon>
        <taxon>Hymenobacteraceae</taxon>
        <taxon>Pontibacter</taxon>
    </lineage>
</organism>
<proteinExistence type="predicted"/>
<name>A0ABS6XBI7_9BACT</name>
<feature type="chain" id="PRO_5047212982" evidence="3">
    <location>
        <begin position="22"/>
        <end position="263"/>
    </location>
</feature>
<feature type="transmembrane region" description="Helical" evidence="2">
    <location>
        <begin position="231"/>
        <end position="252"/>
    </location>
</feature>
<feature type="domain" description="DUF4349" evidence="4">
    <location>
        <begin position="46"/>
        <end position="253"/>
    </location>
</feature>
<keyword evidence="6" id="KW-1185">Reference proteome</keyword>
<dbReference type="Pfam" id="PF14257">
    <property type="entry name" value="DUF4349"/>
    <property type="match status" value="1"/>
</dbReference>
<feature type="coiled-coil region" evidence="1">
    <location>
        <begin position="162"/>
        <end position="189"/>
    </location>
</feature>
<sequence>MRLTLYFLFALLLLGSVSCQSGMEAEEMDSSVAALEITPPPNLSDRKIKKEATIRFQVKDLAESSTKIEALLEKYGATITNSQNYNQEESIEASYTIKVAPEKLDDLLKAIQAESIFLDNKTVTADDVTMQYVDVEARIKAKQAVQQKYLELLTKTSKVSEILTIEAELQKVQEELESVQAQMKALQQQVNYSTINLTMYQLVPASYSDRTNFTTRVTSALNGGWHLFKDLLVGVVYLWPILIITIAVFFLIRWYKNRQRSIV</sequence>
<dbReference type="EMBL" id="JAHWXQ010000002">
    <property type="protein sequence ID" value="MBW3365367.1"/>
    <property type="molecule type" value="Genomic_DNA"/>
</dbReference>
<keyword evidence="2" id="KW-1133">Transmembrane helix</keyword>
<evidence type="ECO:0000256" key="1">
    <source>
        <dbReference type="SAM" id="Coils"/>
    </source>
</evidence>
<evidence type="ECO:0000313" key="6">
    <source>
        <dbReference type="Proteomes" id="UP000774935"/>
    </source>
</evidence>
<accession>A0ABS6XBI7</accession>
<keyword evidence="2" id="KW-0472">Membrane</keyword>
<dbReference type="PROSITE" id="PS51257">
    <property type="entry name" value="PROKAR_LIPOPROTEIN"/>
    <property type="match status" value="1"/>
</dbReference>
<evidence type="ECO:0000313" key="5">
    <source>
        <dbReference type="EMBL" id="MBW3365367.1"/>
    </source>
</evidence>